<name>A0A6J4S1K2_9ACTN</name>
<proteinExistence type="predicted"/>
<gene>
    <name evidence="2" type="ORF">AVDCRST_MAG13-1276</name>
</gene>
<evidence type="ECO:0000256" key="1">
    <source>
        <dbReference type="SAM" id="MobiDB-lite"/>
    </source>
</evidence>
<dbReference type="AlphaFoldDB" id="A0A6J4S1K2"/>
<feature type="region of interest" description="Disordered" evidence="1">
    <location>
        <begin position="1"/>
        <end position="40"/>
    </location>
</feature>
<feature type="non-terminal residue" evidence="2">
    <location>
        <position position="40"/>
    </location>
</feature>
<reference evidence="2" key="1">
    <citation type="submission" date="2020-02" db="EMBL/GenBank/DDBJ databases">
        <authorList>
            <person name="Meier V. D."/>
        </authorList>
    </citation>
    <scope>NUCLEOTIDE SEQUENCE</scope>
    <source>
        <strain evidence="2">AVDCRST_MAG13</strain>
    </source>
</reference>
<organism evidence="2">
    <name type="scientific">uncultured Solirubrobacteraceae bacterium</name>
    <dbReference type="NCBI Taxonomy" id="1162706"/>
    <lineage>
        <taxon>Bacteria</taxon>
        <taxon>Bacillati</taxon>
        <taxon>Actinomycetota</taxon>
        <taxon>Thermoleophilia</taxon>
        <taxon>Solirubrobacterales</taxon>
        <taxon>Solirubrobacteraceae</taxon>
        <taxon>environmental samples</taxon>
    </lineage>
</organism>
<sequence length="40" mass="4499">GGLQAHRERLHRADRQGAADGVRRRDEPAHRAADGRVDRL</sequence>
<accession>A0A6J4S1K2</accession>
<feature type="non-terminal residue" evidence="2">
    <location>
        <position position="1"/>
    </location>
</feature>
<protein>
    <submittedName>
        <fullName evidence="2">Iron-sulfur cluster assembly protein SufB</fullName>
    </submittedName>
</protein>
<dbReference type="EMBL" id="CADCVO010000198">
    <property type="protein sequence ID" value="CAA9482939.1"/>
    <property type="molecule type" value="Genomic_DNA"/>
</dbReference>
<evidence type="ECO:0000313" key="2">
    <source>
        <dbReference type="EMBL" id="CAA9482939.1"/>
    </source>
</evidence>